<keyword evidence="4" id="KW-0808">Transferase</keyword>
<dbReference type="AlphaFoldDB" id="A0A6G7YBZ2"/>
<feature type="compositionally biased region" description="Low complexity" evidence="1">
    <location>
        <begin position="382"/>
        <end position="395"/>
    </location>
</feature>
<keyword evidence="2" id="KW-0472">Membrane</keyword>
<dbReference type="PANTHER" id="PTHR37312:SF1">
    <property type="entry name" value="MEMBRANE-BOUND ACYLTRANSFERASE YKRP-RELATED"/>
    <property type="match status" value="1"/>
</dbReference>
<dbReference type="PANTHER" id="PTHR37312">
    <property type="entry name" value="MEMBRANE-BOUND ACYLTRANSFERASE YKRP-RELATED"/>
    <property type="match status" value="1"/>
</dbReference>
<dbReference type="GO" id="GO:0016747">
    <property type="term" value="F:acyltransferase activity, transferring groups other than amino-acyl groups"/>
    <property type="evidence" value="ECO:0007669"/>
    <property type="project" value="InterPro"/>
</dbReference>
<feature type="domain" description="Acyltransferase 3" evidence="3">
    <location>
        <begin position="8"/>
        <end position="304"/>
    </location>
</feature>
<reference evidence="4 5" key="1">
    <citation type="submission" date="2020-03" db="EMBL/GenBank/DDBJ databases">
        <title>Nocardioides sp. nov., isolated from fish.</title>
        <authorList>
            <person name="Hyun D.-W."/>
            <person name="Bae J.-W."/>
        </authorList>
    </citation>
    <scope>NUCLEOTIDE SEQUENCE [LARGE SCALE GENOMIC DNA]</scope>
    <source>
        <strain evidence="4 5">HDW12A</strain>
    </source>
</reference>
<dbReference type="RefSeq" id="WP_166314343.1">
    <property type="nucleotide sequence ID" value="NZ_CP049866.1"/>
</dbReference>
<name>A0A6G7YBZ2_9ACTN</name>
<protein>
    <submittedName>
        <fullName evidence="4">Acyltransferase family protein</fullName>
    </submittedName>
</protein>
<feature type="transmembrane region" description="Helical" evidence="2">
    <location>
        <begin position="251"/>
        <end position="270"/>
    </location>
</feature>
<accession>A0A6G7YBZ2</accession>
<feature type="transmembrane region" description="Helical" evidence="2">
    <location>
        <begin position="71"/>
        <end position="90"/>
    </location>
</feature>
<feature type="compositionally biased region" description="Basic and acidic residues" evidence="1">
    <location>
        <begin position="327"/>
        <end position="339"/>
    </location>
</feature>
<keyword evidence="2" id="KW-0812">Transmembrane</keyword>
<feature type="transmembrane region" description="Helical" evidence="2">
    <location>
        <begin position="290"/>
        <end position="307"/>
    </location>
</feature>
<evidence type="ECO:0000259" key="3">
    <source>
        <dbReference type="Pfam" id="PF01757"/>
    </source>
</evidence>
<feature type="transmembrane region" description="Helical" evidence="2">
    <location>
        <begin position="220"/>
        <end position="244"/>
    </location>
</feature>
<dbReference type="Proteomes" id="UP000502035">
    <property type="component" value="Chromosome"/>
</dbReference>
<sequence>MAAAQRDPWLDNTKMVLVTLVVIGHAWGLLPDTHASNWAYDFLYFWHIPAFVFLSGYLSKSFEWTRRHFKGLLYVLVLPYLVFEPALYYYRVSLGETEPGMLYLQPHWTMWYLIVLFFWRLMTPILKRHWLFLPGSVVVSLVAGLLTLDWFMLPRILGLLPFFVLGLHLKPRHLRRLDDPWVKVSAVGALLLIGLVSSQTDEWARTAFLWYDAGYEDLDLQVATAVQTRLSIIAVGLIGAFSVMALVPRRAGWFTAMGAATMNVYLLHGFVIKTVRANGFAEWSVDHPTLALVLTTLGSIALALVLASPWSRRYLSWVVNPLGTWESRRTSARRREDRSPQVPTTDGRPSAEPSPAPLPRAGSAPIPPGGPDTTAPTPPPAADGAAGPGFPLAAPSTERRGPESTV</sequence>
<feature type="region of interest" description="Disordered" evidence="1">
    <location>
        <begin position="327"/>
        <end position="406"/>
    </location>
</feature>
<dbReference type="Pfam" id="PF01757">
    <property type="entry name" value="Acyl_transf_3"/>
    <property type="match status" value="1"/>
</dbReference>
<keyword evidence="5" id="KW-1185">Reference proteome</keyword>
<dbReference type="KEGG" id="npi:G7071_02195"/>
<proteinExistence type="predicted"/>
<evidence type="ECO:0000256" key="2">
    <source>
        <dbReference type="SAM" id="Phobius"/>
    </source>
</evidence>
<evidence type="ECO:0000313" key="4">
    <source>
        <dbReference type="EMBL" id="QIK74424.1"/>
    </source>
</evidence>
<feature type="transmembrane region" description="Helical" evidence="2">
    <location>
        <begin position="129"/>
        <end position="146"/>
    </location>
</feature>
<gene>
    <name evidence="4" type="ORF">G7071_02195</name>
</gene>
<dbReference type="EMBL" id="CP049866">
    <property type="protein sequence ID" value="QIK74424.1"/>
    <property type="molecule type" value="Genomic_DNA"/>
</dbReference>
<keyword evidence="4" id="KW-0012">Acyltransferase</keyword>
<dbReference type="InterPro" id="IPR002656">
    <property type="entry name" value="Acyl_transf_3_dom"/>
</dbReference>
<feature type="transmembrane region" description="Helical" evidence="2">
    <location>
        <begin position="12"/>
        <end position="30"/>
    </location>
</feature>
<keyword evidence="2" id="KW-1133">Transmembrane helix</keyword>
<feature type="compositionally biased region" description="Pro residues" evidence="1">
    <location>
        <begin position="365"/>
        <end position="381"/>
    </location>
</feature>
<dbReference type="InterPro" id="IPR052734">
    <property type="entry name" value="Nod_factor_acetyltransferase"/>
</dbReference>
<evidence type="ECO:0000313" key="5">
    <source>
        <dbReference type="Proteomes" id="UP000502035"/>
    </source>
</evidence>
<feature type="transmembrane region" description="Helical" evidence="2">
    <location>
        <begin position="42"/>
        <end position="59"/>
    </location>
</feature>
<evidence type="ECO:0000256" key="1">
    <source>
        <dbReference type="SAM" id="MobiDB-lite"/>
    </source>
</evidence>
<feature type="transmembrane region" description="Helical" evidence="2">
    <location>
        <begin position="102"/>
        <end position="122"/>
    </location>
</feature>
<organism evidence="4 5">
    <name type="scientific">Nocardioides piscis</name>
    <dbReference type="NCBI Taxonomy" id="2714938"/>
    <lineage>
        <taxon>Bacteria</taxon>
        <taxon>Bacillati</taxon>
        <taxon>Actinomycetota</taxon>
        <taxon>Actinomycetes</taxon>
        <taxon>Propionibacteriales</taxon>
        <taxon>Nocardioidaceae</taxon>
        <taxon>Nocardioides</taxon>
    </lineage>
</organism>
<feature type="compositionally biased region" description="Basic and acidic residues" evidence="1">
    <location>
        <begin position="397"/>
        <end position="406"/>
    </location>
</feature>